<organism evidence="2 3">
    <name type="scientific">Faecalicatena contorta</name>
    <dbReference type="NCBI Taxonomy" id="39482"/>
    <lineage>
        <taxon>Bacteria</taxon>
        <taxon>Bacillati</taxon>
        <taxon>Bacillota</taxon>
        <taxon>Clostridia</taxon>
        <taxon>Lachnospirales</taxon>
        <taxon>Lachnospiraceae</taxon>
        <taxon>Faecalicatena</taxon>
    </lineage>
</organism>
<dbReference type="CDD" id="cd21808">
    <property type="entry name" value="ABC-2_lan_permease_MutG"/>
    <property type="match status" value="1"/>
</dbReference>
<evidence type="ECO:0000313" key="3">
    <source>
        <dbReference type="Proteomes" id="UP000095544"/>
    </source>
</evidence>
<keyword evidence="1" id="KW-0472">Membrane</keyword>
<dbReference type="EMBL" id="CYZU01000013">
    <property type="protein sequence ID" value="CUO28037.1"/>
    <property type="molecule type" value="Genomic_DNA"/>
</dbReference>
<evidence type="ECO:0000313" key="2">
    <source>
        <dbReference type="EMBL" id="CUO28037.1"/>
    </source>
</evidence>
<protein>
    <submittedName>
        <fullName evidence="2">Uncharacterized protein conserved in bacteria</fullName>
    </submittedName>
</protein>
<proteinExistence type="predicted"/>
<reference evidence="2 3" key="1">
    <citation type="submission" date="2015-09" db="EMBL/GenBank/DDBJ databases">
        <authorList>
            <consortium name="Pathogen Informatics"/>
        </authorList>
    </citation>
    <scope>NUCLEOTIDE SEQUENCE [LARGE SCALE GENOMIC DNA]</scope>
    <source>
        <strain evidence="2 3">2789STDY5834876</strain>
    </source>
</reference>
<dbReference type="NCBIfam" id="TIGR03733">
    <property type="entry name" value="lanti_perm_MutG"/>
    <property type="match status" value="1"/>
</dbReference>
<dbReference type="Pfam" id="PF12730">
    <property type="entry name" value="ABC2_membrane_4"/>
    <property type="match status" value="1"/>
</dbReference>
<dbReference type="RefSeq" id="WP_055152636.1">
    <property type="nucleotide sequence ID" value="NZ_CYZU01000013.1"/>
</dbReference>
<feature type="transmembrane region" description="Helical" evidence="1">
    <location>
        <begin position="167"/>
        <end position="191"/>
    </location>
</feature>
<dbReference type="OrthoDB" id="1701852at2"/>
<name>A0A174DS31_9FIRM</name>
<dbReference type="Proteomes" id="UP000095544">
    <property type="component" value="Unassembled WGS sequence"/>
</dbReference>
<feature type="transmembrane region" description="Helical" evidence="1">
    <location>
        <begin position="231"/>
        <end position="253"/>
    </location>
</feature>
<dbReference type="STRING" id="39482.ERS852491_01756"/>
<feature type="transmembrane region" description="Helical" evidence="1">
    <location>
        <begin position="99"/>
        <end position="125"/>
    </location>
</feature>
<feature type="transmembrane region" description="Helical" evidence="1">
    <location>
        <begin position="131"/>
        <end position="155"/>
    </location>
</feature>
<accession>A0A174DS31</accession>
<feature type="transmembrane region" description="Helical" evidence="1">
    <location>
        <begin position="16"/>
        <end position="38"/>
    </location>
</feature>
<feature type="transmembrane region" description="Helical" evidence="1">
    <location>
        <begin position="50"/>
        <end position="72"/>
    </location>
</feature>
<keyword evidence="1" id="KW-0812">Transmembrane</keyword>
<dbReference type="AlphaFoldDB" id="A0A174DS31"/>
<gene>
    <name evidence="2" type="ORF">ERS852491_01756</name>
</gene>
<dbReference type="InterPro" id="IPR022294">
    <property type="entry name" value="ABC-transptr_permeasesu"/>
</dbReference>
<sequence length="259" mass="27687">MLNLLLSEWLRTKRTAVRWLTFCMPVIFSLCTAAYLAAREGSTQAFAFEGFFTIWTVFIIPAGIGVLAGFIVQEEELAGNFSGFLGTGLSRVRLYAGKFLLLFFCVAVCTFIAVLLLCAGMKAAMPAGVTVWVFVAGATLTVIGTLPLLALHLWISFAWGMGASVGISFGGLLMAAILGLTGLGSGLWPLIPWTWPVKLGMLPGTYFLKHTVSLPQAEITSGLIKTASTGLSAAAAGLIVFLIGGMIWFNIWAGRKSYE</sequence>
<keyword evidence="1" id="KW-1133">Transmembrane helix</keyword>
<evidence type="ECO:0000256" key="1">
    <source>
        <dbReference type="SAM" id="Phobius"/>
    </source>
</evidence>